<evidence type="ECO:0000256" key="1">
    <source>
        <dbReference type="ARBA" id="ARBA00022723"/>
    </source>
</evidence>
<sequence>MMRCCGPSNDAALESIDLVDTKPVVELPHEKPLWMQEILASEEAAKIRMEELVAKREADAVAMEAARQKKKHEKEAEAAEAALKASAPDSPKAASPKKKTAKKVAKEAEVVIDMSSARYELEVKIVSARDLRNADWITGTSDPFCLCEATGTSKDRFRTKVVSDRTDPVWNQAAKMTVSHGEAIKFTVFDKDVGKADDMLGWVELAFSQMATGFESELKLKDSSDSAKASNAALKVRVKVLRSFTVEGGAQGSAPPKDAPKGTAAKAKAKATPKAA</sequence>
<dbReference type="Proteomes" id="UP000654075">
    <property type="component" value="Unassembled WGS sequence"/>
</dbReference>
<feature type="compositionally biased region" description="Low complexity" evidence="3">
    <location>
        <begin position="79"/>
        <end position="94"/>
    </location>
</feature>
<keyword evidence="1" id="KW-0479">Metal-binding</keyword>
<feature type="compositionally biased region" description="Basic residues" evidence="3">
    <location>
        <begin position="267"/>
        <end position="276"/>
    </location>
</feature>
<dbReference type="InterPro" id="IPR035892">
    <property type="entry name" value="C2_domain_sf"/>
</dbReference>
<dbReference type="AlphaFoldDB" id="A0A813HJ20"/>
<name>A0A813HJ20_POLGL</name>
<reference evidence="5" key="1">
    <citation type="submission" date="2021-02" db="EMBL/GenBank/DDBJ databases">
        <authorList>
            <person name="Dougan E. K."/>
            <person name="Rhodes N."/>
            <person name="Thang M."/>
            <person name="Chan C."/>
        </authorList>
    </citation>
    <scope>NUCLEOTIDE SEQUENCE</scope>
</reference>
<keyword evidence="2" id="KW-0106">Calcium</keyword>
<dbReference type="SUPFAM" id="SSF49562">
    <property type="entry name" value="C2 domain (Calcium/lipid-binding domain, CaLB)"/>
    <property type="match status" value="1"/>
</dbReference>
<evidence type="ECO:0000256" key="3">
    <source>
        <dbReference type="SAM" id="MobiDB-lite"/>
    </source>
</evidence>
<dbReference type="EMBL" id="CAJNNV010031818">
    <property type="protein sequence ID" value="CAE8637960.1"/>
    <property type="molecule type" value="Genomic_DNA"/>
</dbReference>
<evidence type="ECO:0000313" key="6">
    <source>
        <dbReference type="EMBL" id="CAE8660297.1"/>
    </source>
</evidence>
<dbReference type="Proteomes" id="UP000626109">
    <property type="component" value="Unassembled WGS sequence"/>
</dbReference>
<feature type="domain" description="C2" evidence="4">
    <location>
        <begin position="102"/>
        <end position="220"/>
    </location>
</feature>
<dbReference type="OrthoDB" id="270970at2759"/>
<dbReference type="PROSITE" id="PS50004">
    <property type="entry name" value="C2"/>
    <property type="match status" value="1"/>
</dbReference>
<organism evidence="5 7">
    <name type="scientific">Polarella glacialis</name>
    <name type="common">Dinoflagellate</name>
    <dbReference type="NCBI Taxonomy" id="89957"/>
    <lineage>
        <taxon>Eukaryota</taxon>
        <taxon>Sar</taxon>
        <taxon>Alveolata</taxon>
        <taxon>Dinophyceae</taxon>
        <taxon>Suessiales</taxon>
        <taxon>Suessiaceae</taxon>
        <taxon>Polarella</taxon>
    </lineage>
</organism>
<proteinExistence type="predicted"/>
<dbReference type="InterPro" id="IPR000008">
    <property type="entry name" value="C2_dom"/>
</dbReference>
<comment type="caution">
    <text evidence="5">The sequence shown here is derived from an EMBL/GenBank/DDBJ whole genome shotgun (WGS) entry which is preliminary data.</text>
</comment>
<keyword evidence="7" id="KW-1185">Reference proteome</keyword>
<protein>
    <recommendedName>
        <fullName evidence="4">C2 domain-containing protein</fullName>
    </recommendedName>
</protein>
<dbReference type="PANTHER" id="PTHR45911">
    <property type="entry name" value="C2 DOMAIN-CONTAINING PROTEIN"/>
    <property type="match status" value="1"/>
</dbReference>
<dbReference type="Gene3D" id="2.60.40.150">
    <property type="entry name" value="C2 domain"/>
    <property type="match status" value="1"/>
</dbReference>
<evidence type="ECO:0000256" key="2">
    <source>
        <dbReference type="ARBA" id="ARBA00022837"/>
    </source>
</evidence>
<gene>
    <name evidence="5" type="ORF">PGLA1383_LOCUS53257</name>
    <name evidence="6" type="ORF">PGLA2088_LOCUS14104</name>
</gene>
<accession>A0A813HJ20</accession>
<evidence type="ECO:0000313" key="7">
    <source>
        <dbReference type="Proteomes" id="UP000654075"/>
    </source>
</evidence>
<feature type="region of interest" description="Disordered" evidence="3">
    <location>
        <begin position="247"/>
        <end position="276"/>
    </location>
</feature>
<dbReference type="PANTHER" id="PTHR45911:SF4">
    <property type="entry name" value="MULTIPLE C2 AND TRANSMEMBRANE DOMAIN-CONTAINING PROTEIN"/>
    <property type="match status" value="1"/>
</dbReference>
<feature type="region of interest" description="Disordered" evidence="3">
    <location>
        <begin position="65"/>
        <end position="100"/>
    </location>
</feature>
<dbReference type="Pfam" id="PF00168">
    <property type="entry name" value="C2"/>
    <property type="match status" value="1"/>
</dbReference>
<dbReference type="EMBL" id="CAJNNW010017104">
    <property type="protein sequence ID" value="CAE8660297.1"/>
    <property type="molecule type" value="Genomic_DNA"/>
</dbReference>
<dbReference type="GO" id="GO:0005509">
    <property type="term" value="F:calcium ion binding"/>
    <property type="evidence" value="ECO:0007669"/>
    <property type="project" value="TreeGrafter"/>
</dbReference>
<evidence type="ECO:0000313" key="5">
    <source>
        <dbReference type="EMBL" id="CAE8637960.1"/>
    </source>
</evidence>
<dbReference type="GO" id="GO:0016020">
    <property type="term" value="C:membrane"/>
    <property type="evidence" value="ECO:0007669"/>
    <property type="project" value="TreeGrafter"/>
</dbReference>
<evidence type="ECO:0000259" key="4">
    <source>
        <dbReference type="PROSITE" id="PS50004"/>
    </source>
</evidence>
<dbReference type="CDD" id="cd00030">
    <property type="entry name" value="C2"/>
    <property type="match status" value="1"/>
</dbReference>
<dbReference type="SMART" id="SM00239">
    <property type="entry name" value="C2"/>
    <property type="match status" value="1"/>
</dbReference>